<reference evidence="1" key="2">
    <citation type="submission" date="2020-02" db="EMBL/GenBank/DDBJ databases">
        <authorList>
            <consortium name="NCBI Pathogen Detection Project"/>
        </authorList>
    </citation>
    <scope>NUCLEOTIDE SEQUENCE</scope>
    <source>
        <strain evidence="1">MA.MC_06-0610</strain>
    </source>
</reference>
<dbReference type="EMBL" id="DAAUIG010000028">
    <property type="protein sequence ID" value="HAF1888694.1"/>
    <property type="molecule type" value="Genomic_DNA"/>
</dbReference>
<reference evidence="1" key="1">
    <citation type="journal article" date="2018" name="Genome Biol.">
        <title>SKESA: strategic k-mer extension for scrupulous assemblies.</title>
        <authorList>
            <person name="Souvorov A."/>
            <person name="Agarwala R."/>
            <person name="Lipman D.J."/>
        </authorList>
    </citation>
    <scope>NUCLEOTIDE SEQUENCE</scope>
    <source>
        <strain evidence="1">MA.MC_06-0610</strain>
    </source>
</reference>
<evidence type="ECO:0000313" key="1">
    <source>
        <dbReference type="EMBL" id="HAF1888694.1"/>
    </source>
</evidence>
<protein>
    <submittedName>
        <fullName evidence="1">Peptidase</fullName>
    </submittedName>
</protein>
<dbReference type="AlphaFoldDB" id="A0A743EKX3"/>
<organism evidence="1">
    <name type="scientific">Salmonella enterica</name>
    <name type="common">Salmonella choleraesuis</name>
    <dbReference type="NCBI Taxonomy" id="28901"/>
    <lineage>
        <taxon>Bacteria</taxon>
        <taxon>Pseudomonadati</taxon>
        <taxon>Pseudomonadota</taxon>
        <taxon>Gammaproteobacteria</taxon>
        <taxon>Enterobacterales</taxon>
        <taxon>Enterobacteriaceae</taxon>
        <taxon>Salmonella</taxon>
    </lineage>
</organism>
<proteinExistence type="predicted"/>
<feature type="non-terminal residue" evidence="1">
    <location>
        <position position="39"/>
    </location>
</feature>
<accession>A0A743EKX3</accession>
<comment type="caution">
    <text evidence="1">The sequence shown here is derived from an EMBL/GenBank/DDBJ whole genome shotgun (WGS) entry which is preliminary data.</text>
</comment>
<sequence>MNSLTVNNRLSQQPGMYEYRPLRHECRLPNSLVVRNHRE</sequence>
<gene>
    <name evidence="1" type="ORF">G8K31_004700</name>
</gene>
<name>A0A743EKX3_SALER</name>